<dbReference type="InterPro" id="IPR001870">
    <property type="entry name" value="B30.2/SPRY"/>
</dbReference>
<feature type="domain" description="RING-type" evidence="5">
    <location>
        <begin position="11"/>
        <end position="52"/>
    </location>
</feature>
<dbReference type="Proteomes" id="UP000694850">
    <property type="component" value="Unplaced"/>
</dbReference>
<dbReference type="SMART" id="SM00449">
    <property type="entry name" value="SPRY"/>
    <property type="match status" value="1"/>
</dbReference>
<gene>
    <name evidence="9" type="primary">LOC103194675</name>
</gene>
<dbReference type="SMART" id="SM00184">
    <property type="entry name" value="RING"/>
    <property type="match status" value="1"/>
</dbReference>
<dbReference type="SUPFAM" id="SSF57845">
    <property type="entry name" value="B-box zinc-binding domain"/>
    <property type="match status" value="1"/>
</dbReference>
<evidence type="ECO:0000259" key="6">
    <source>
        <dbReference type="PROSITE" id="PS50119"/>
    </source>
</evidence>
<dbReference type="PRINTS" id="PR01407">
    <property type="entry name" value="BUTYPHLNCDUF"/>
</dbReference>
<dbReference type="InterPro" id="IPR050143">
    <property type="entry name" value="TRIM/RBCC"/>
</dbReference>
<dbReference type="RefSeq" id="XP_007936280.1">
    <property type="nucleotide sequence ID" value="XM_007938089.1"/>
</dbReference>
<protein>
    <submittedName>
        <fullName evidence="9">Tripartite motif-containing protein 43-like</fullName>
    </submittedName>
</protein>
<dbReference type="SUPFAM" id="SSF57850">
    <property type="entry name" value="RING/U-box"/>
    <property type="match status" value="1"/>
</dbReference>
<name>A0A8B6ZKQ9_ORYAF</name>
<dbReference type="Gene3D" id="2.60.120.920">
    <property type="match status" value="1"/>
</dbReference>
<evidence type="ECO:0000256" key="4">
    <source>
        <dbReference type="PROSITE-ProRule" id="PRU00024"/>
    </source>
</evidence>
<dbReference type="AlphaFoldDB" id="A0A8B6ZKQ9"/>
<keyword evidence="1" id="KW-0479">Metal-binding</keyword>
<dbReference type="InterPro" id="IPR000315">
    <property type="entry name" value="Znf_B-box"/>
</dbReference>
<dbReference type="InterPro" id="IPR017907">
    <property type="entry name" value="Znf_RING_CS"/>
</dbReference>
<proteinExistence type="predicted"/>
<dbReference type="InterPro" id="IPR001841">
    <property type="entry name" value="Znf_RING"/>
</dbReference>
<evidence type="ECO:0000256" key="2">
    <source>
        <dbReference type="ARBA" id="ARBA00022771"/>
    </source>
</evidence>
<feature type="domain" description="B30.2/SPRY" evidence="7">
    <location>
        <begin position="265"/>
        <end position="459"/>
    </location>
</feature>
<keyword evidence="3" id="KW-0862">Zinc</keyword>
<dbReference type="InterPro" id="IPR013083">
    <property type="entry name" value="Znf_RING/FYVE/PHD"/>
</dbReference>
<keyword evidence="2 4" id="KW-0863">Zinc-finger</keyword>
<evidence type="ECO:0000256" key="1">
    <source>
        <dbReference type="ARBA" id="ARBA00022723"/>
    </source>
</evidence>
<dbReference type="PANTHER" id="PTHR24103">
    <property type="entry name" value="E3 UBIQUITIN-PROTEIN LIGASE TRIM"/>
    <property type="match status" value="1"/>
</dbReference>
<dbReference type="Pfam" id="PF00622">
    <property type="entry name" value="SPRY"/>
    <property type="match status" value="1"/>
</dbReference>
<dbReference type="OrthoDB" id="9448301at2759"/>
<evidence type="ECO:0000259" key="7">
    <source>
        <dbReference type="PROSITE" id="PS50188"/>
    </source>
</evidence>
<dbReference type="PROSITE" id="PS50188">
    <property type="entry name" value="B302_SPRY"/>
    <property type="match status" value="1"/>
</dbReference>
<dbReference type="Pfam" id="PF15227">
    <property type="entry name" value="zf-C3HC4_4"/>
    <property type="match status" value="1"/>
</dbReference>
<dbReference type="PROSITE" id="PS00518">
    <property type="entry name" value="ZF_RING_1"/>
    <property type="match status" value="1"/>
</dbReference>
<reference evidence="9" key="1">
    <citation type="submission" date="2025-08" db="UniProtKB">
        <authorList>
            <consortium name="RefSeq"/>
        </authorList>
    </citation>
    <scope>IDENTIFICATION</scope>
</reference>
<dbReference type="SUPFAM" id="SSF49899">
    <property type="entry name" value="Concanavalin A-like lectins/glucanases"/>
    <property type="match status" value="1"/>
</dbReference>
<evidence type="ECO:0000256" key="3">
    <source>
        <dbReference type="ARBA" id="ARBA00022833"/>
    </source>
</evidence>
<dbReference type="InterPro" id="IPR003877">
    <property type="entry name" value="SPRY_dom"/>
</dbReference>
<dbReference type="InterPro" id="IPR013320">
    <property type="entry name" value="ConA-like_dom_sf"/>
</dbReference>
<dbReference type="PROSITE" id="PS50119">
    <property type="entry name" value="ZF_BBOX"/>
    <property type="match status" value="1"/>
</dbReference>
<dbReference type="Gene3D" id="3.30.40.10">
    <property type="entry name" value="Zinc/RING finger domain, C3HC4 (zinc finger)"/>
    <property type="match status" value="1"/>
</dbReference>
<evidence type="ECO:0000313" key="8">
    <source>
        <dbReference type="Proteomes" id="UP000694850"/>
    </source>
</evidence>
<keyword evidence="8" id="KW-1185">Reference proteome</keyword>
<evidence type="ECO:0000259" key="5">
    <source>
        <dbReference type="PROSITE" id="PS50089"/>
    </source>
</evidence>
<dbReference type="GeneID" id="103194675"/>
<dbReference type="PROSITE" id="PS50089">
    <property type="entry name" value="ZF_RING_2"/>
    <property type="match status" value="1"/>
</dbReference>
<dbReference type="CDD" id="cd19783">
    <property type="entry name" value="Bbox2_TRIM43-like"/>
    <property type="match status" value="1"/>
</dbReference>
<organism evidence="8 9">
    <name type="scientific">Orycteropus afer afer</name>
    <dbReference type="NCBI Taxonomy" id="1230840"/>
    <lineage>
        <taxon>Eukaryota</taxon>
        <taxon>Metazoa</taxon>
        <taxon>Chordata</taxon>
        <taxon>Craniata</taxon>
        <taxon>Vertebrata</taxon>
        <taxon>Euteleostomi</taxon>
        <taxon>Mammalia</taxon>
        <taxon>Eutheria</taxon>
        <taxon>Afrotheria</taxon>
        <taxon>Tubulidentata</taxon>
        <taxon>Orycteropodidae</taxon>
        <taxon>Orycteropus</taxon>
    </lineage>
</organism>
<dbReference type="Gene3D" id="3.30.160.60">
    <property type="entry name" value="Classic Zinc Finger"/>
    <property type="match status" value="1"/>
</dbReference>
<sequence>MDSAFHKELTCVICLNYFIDPVTIDCGHSFCRPCLCLSWEECKTPASCPMCRETSAQTEFKSNIVLKKLVALARQASLSQCLNSEEQMCVAHKETKTIFCEETKTLLCLLCSDSQEHEAHSHCSIGCAVEEYREKLTKQRKSLWENIQENERNLNEEGRVISQWMDYIYLQRKMIRDEYQKIHPVLQKEENQHLRGLKIESKNILQQLKKSKATMVQKRKHLIEMHEELLDMCHKPDVELLQNLGDILTRSESMLLYMPQPVKPALSARPITGLIDRFSQFQVGITLNYEISSYDIMLFDDVRSLKCRHDPEDVPFPSGRSSYFAACGSQAFSSGKLYWEIDVDSSWDWAVGVCKDTWIRKNSPVIKSRDIFLLLCVKEGNHYNILTTSPMLSHYIERPLERVGVYVDFDSGSVSFSNVAKSSLIWRYPSCSFNYPLRPFFCIGHTGSWGSQENGTSISEGSFLN</sequence>
<dbReference type="InterPro" id="IPR003879">
    <property type="entry name" value="Butyrophylin_SPRY"/>
</dbReference>
<dbReference type="GO" id="GO:0008270">
    <property type="term" value="F:zinc ion binding"/>
    <property type="evidence" value="ECO:0007669"/>
    <property type="project" value="UniProtKB-KW"/>
</dbReference>
<feature type="domain" description="B box-type" evidence="6">
    <location>
        <begin position="84"/>
        <end position="125"/>
    </location>
</feature>
<dbReference type="InterPro" id="IPR043136">
    <property type="entry name" value="B30.2/SPRY_sf"/>
</dbReference>
<accession>A0A8B6ZKQ9</accession>
<evidence type="ECO:0000313" key="9">
    <source>
        <dbReference type="RefSeq" id="XP_007936280.1"/>
    </source>
</evidence>